<evidence type="ECO:0000259" key="8">
    <source>
        <dbReference type="Pfam" id="PF06808"/>
    </source>
</evidence>
<evidence type="ECO:0000313" key="9">
    <source>
        <dbReference type="EMBL" id="NYT36031.1"/>
    </source>
</evidence>
<dbReference type="AlphaFoldDB" id="A0A853FBV6"/>
<feature type="transmembrane region" description="Helical" evidence="7">
    <location>
        <begin position="145"/>
        <end position="168"/>
    </location>
</feature>
<keyword evidence="10" id="KW-1185">Reference proteome</keyword>
<comment type="function">
    <text evidence="7">Part of the tripartite ATP-independent periplasmic (TRAP) transport system.</text>
</comment>
<comment type="subunit">
    <text evidence="7">The complex comprises the extracytoplasmic solute receptor protein and the two transmembrane proteins.</text>
</comment>
<name>A0A853FBV6_9BURK</name>
<dbReference type="GO" id="GO:0005886">
    <property type="term" value="C:plasma membrane"/>
    <property type="evidence" value="ECO:0007669"/>
    <property type="project" value="UniProtKB-SubCell"/>
</dbReference>
<dbReference type="PANTHER" id="PTHR33362">
    <property type="entry name" value="SIALIC ACID TRAP TRANSPORTER PERMEASE PROTEIN SIAT-RELATED"/>
    <property type="match status" value="1"/>
</dbReference>
<feature type="transmembrane region" description="Helical" evidence="7">
    <location>
        <begin position="222"/>
        <end position="243"/>
    </location>
</feature>
<comment type="caution">
    <text evidence="7">Lacks conserved residue(s) required for the propagation of feature annotation.</text>
</comment>
<evidence type="ECO:0000256" key="2">
    <source>
        <dbReference type="ARBA" id="ARBA00022475"/>
    </source>
</evidence>
<dbReference type="InterPro" id="IPR010656">
    <property type="entry name" value="DctM"/>
</dbReference>
<organism evidence="9 10">
    <name type="scientific">Allopusillimonas soli</name>
    <dbReference type="NCBI Taxonomy" id="659016"/>
    <lineage>
        <taxon>Bacteria</taxon>
        <taxon>Pseudomonadati</taxon>
        <taxon>Pseudomonadota</taxon>
        <taxon>Betaproteobacteria</taxon>
        <taxon>Burkholderiales</taxon>
        <taxon>Alcaligenaceae</taxon>
        <taxon>Allopusillimonas</taxon>
    </lineage>
</organism>
<keyword evidence="4 7" id="KW-0812">Transmembrane</keyword>
<keyword evidence="5 7" id="KW-1133">Transmembrane helix</keyword>
<evidence type="ECO:0000256" key="4">
    <source>
        <dbReference type="ARBA" id="ARBA00022692"/>
    </source>
</evidence>
<dbReference type="Pfam" id="PF06808">
    <property type="entry name" value="DctM"/>
    <property type="match status" value="1"/>
</dbReference>
<comment type="similarity">
    <text evidence="7">Belongs to the TRAP transporter large permease family.</text>
</comment>
<feature type="transmembrane region" description="Helical" evidence="7">
    <location>
        <begin position="402"/>
        <end position="423"/>
    </location>
</feature>
<keyword evidence="2" id="KW-1003">Cell membrane</keyword>
<dbReference type="Proteomes" id="UP000580517">
    <property type="component" value="Unassembled WGS sequence"/>
</dbReference>
<dbReference type="PANTHER" id="PTHR33362:SF5">
    <property type="entry name" value="C4-DICARBOXYLATE TRAP TRANSPORTER LARGE PERMEASE PROTEIN DCTM"/>
    <property type="match status" value="1"/>
</dbReference>
<feature type="transmembrane region" description="Helical" evidence="7">
    <location>
        <begin position="249"/>
        <end position="267"/>
    </location>
</feature>
<accession>A0A853FBV6</accession>
<proteinExistence type="inferred from homology"/>
<dbReference type="PIRSF" id="PIRSF006066">
    <property type="entry name" value="HI0050"/>
    <property type="match status" value="1"/>
</dbReference>
<dbReference type="GO" id="GO:0022857">
    <property type="term" value="F:transmembrane transporter activity"/>
    <property type="evidence" value="ECO:0007669"/>
    <property type="project" value="UniProtKB-UniRule"/>
</dbReference>
<reference evidence="9 10" key="1">
    <citation type="submission" date="2020-07" db="EMBL/GenBank/DDBJ databases">
        <title>Taxonomic revisions and descriptions of new bacterial species based on genomic comparisons in the high-G+C-content subgroup of the family Alcaligenaceae.</title>
        <authorList>
            <person name="Szabo A."/>
            <person name="Felfoldi T."/>
        </authorList>
    </citation>
    <scope>NUCLEOTIDE SEQUENCE [LARGE SCALE GENOMIC DNA]</scope>
    <source>
        <strain evidence="9 10">DSM 25264</strain>
    </source>
</reference>
<comment type="subcellular location">
    <subcellularLocation>
        <location evidence="1 7">Cell inner membrane</location>
        <topology evidence="1 7">Multi-pass membrane protein</topology>
    </subcellularLocation>
</comment>
<keyword evidence="6 7" id="KW-0472">Membrane</keyword>
<keyword evidence="7" id="KW-0813">Transport</keyword>
<evidence type="ECO:0000256" key="6">
    <source>
        <dbReference type="ARBA" id="ARBA00023136"/>
    </source>
</evidence>
<feature type="transmembrane region" description="Helical" evidence="7">
    <location>
        <begin position="279"/>
        <end position="301"/>
    </location>
</feature>
<protein>
    <recommendedName>
        <fullName evidence="7">TRAP transporter large permease protein</fullName>
    </recommendedName>
</protein>
<evidence type="ECO:0000256" key="7">
    <source>
        <dbReference type="RuleBase" id="RU369079"/>
    </source>
</evidence>
<dbReference type="EMBL" id="JACCEW010000001">
    <property type="protein sequence ID" value="NYT36031.1"/>
    <property type="molecule type" value="Genomic_DNA"/>
</dbReference>
<feature type="transmembrane region" description="Helical" evidence="7">
    <location>
        <begin position="60"/>
        <end position="78"/>
    </location>
</feature>
<evidence type="ECO:0000313" key="10">
    <source>
        <dbReference type="Proteomes" id="UP000580517"/>
    </source>
</evidence>
<feature type="transmembrane region" description="Helical" evidence="7">
    <location>
        <begin position="6"/>
        <end position="39"/>
    </location>
</feature>
<feature type="transmembrane region" description="Helical" evidence="7">
    <location>
        <begin position="174"/>
        <end position="201"/>
    </location>
</feature>
<evidence type="ECO:0000256" key="1">
    <source>
        <dbReference type="ARBA" id="ARBA00004429"/>
    </source>
</evidence>
<dbReference type="NCBIfam" id="TIGR00786">
    <property type="entry name" value="dctM"/>
    <property type="match status" value="1"/>
</dbReference>
<dbReference type="OrthoDB" id="9796052at2"/>
<sequence length="435" mass="46084">MDGISLGLASLVVVIVLLALRIPVGVALGGVAFGGIWLFAGPRAAWGTLSQVPYEFTAHWTLSSIPMFLLMGYVAYYSRITEALFRTAQLWLGRLPGGLGIASVSGAAGFAAVTGSSMAAAAAMGRIAVPEMMRLGYNPGFSAGIVAAAGTIGSMIPPSIIMIVYGVFAEVSIGQLFIAGVIPGILTAIFYSIVIATRVTITPSIAPRLAQTPPMSVRMRSLLEIWPFMLLVIGVFGGLFSGIFTPTEAGAVGAFLSCIIALLKRALTWSVIKQATVETIRGTASIFFIAIGAALLTRFLAMTGLPDFLSQHIASMHVSPLVLMIGIAALYLFLGMFLDPLGCMLLTLPIVLPILENQGANLVWFGILLVKFLEVGLITPPVGLNVFVIKEILGNKVPLSKIFGGVTWFIASDIVLIAILVWWPQIALFLPQYVK</sequence>
<feature type="domain" description="TRAP C4-dicarboxylate transport system permease DctM subunit" evidence="8">
    <location>
        <begin position="11"/>
        <end position="426"/>
    </location>
</feature>
<dbReference type="InterPro" id="IPR004681">
    <property type="entry name" value="TRAP_DctM"/>
</dbReference>
<evidence type="ECO:0000256" key="3">
    <source>
        <dbReference type="ARBA" id="ARBA00022519"/>
    </source>
</evidence>
<gene>
    <name evidence="9" type="ORF">H0A68_04035</name>
</gene>
<keyword evidence="3 7" id="KW-0997">Cell inner membrane</keyword>
<comment type="caution">
    <text evidence="9">The sequence shown here is derived from an EMBL/GenBank/DDBJ whole genome shotgun (WGS) entry which is preliminary data.</text>
</comment>
<feature type="transmembrane region" description="Helical" evidence="7">
    <location>
        <begin position="321"/>
        <end position="350"/>
    </location>
</feature>
<evidence type="ECO:0000256" key="5">
    <source>
        <dbReference type="ARBA" id="ARBA00022989"/>
    </source>
</evidence>